<dbReference type="Proteomes" id="UP001482620">
    <property type="component" value="Unassembled WGS sequence"/>
</dbReference>
<name>A0ABV0UBI6_9TELE</name>
<dbReference type="EMBL" id="JAHRIQ010063233">
    <property type="protein sequence ID" value="MEQ2242114.1"/>
    <property type="molecule type" value="Genomic_DNA"/>
</dbReference>
<sequence>MTIKKVHKQMVDLHDIGSEYKTDKKSRRTAAAKHASVHSQEAQESISTILLPDCRVFPCAADSFQSNDGSPNELIFPLVLQAGSVCSCY</sequence>
<protein>
    <submittedName>
        <fullName evidence="1">Uncharacterized protein</fullName>
    </submittedName>
</protein>
<proteinExistence type="predicted"/>
<accession>A0ABV0UBI6</accession>
<reference evidence="1 2" key="1">
    <citation type="submission" date="2021-06" db="EMBL/GenBank/DDBJ databases">
        <authorList>
            <person name="Palmer J.M."/>
        </authorList>
    </citation>
    <scope>NUCLEOTIDE SEQUENCE [LARGE SCALE GENOMIC DNA]</scope>
    <source>
        <strain evidence="2">if_2019</strain>
        <tissue evidence="1">Muscle</tissue>
    </source>
</reference>
<gene>
    <name evidence="1" type="ORF">ILYODFUR_032514</name>
</gene>
<comment type="caution">
    <text evidence="1">The sequence shown here is derived from an EMBL/GenBank/DDBJ whole genome shotgun (WGS) entry which is preliminary data.</text>
</comment>
<evidence type="ECO:0000313" key="1">
    <source>
        <dbReference type="EMBL" id="MEQ2242114.1"/>
    </source>
</evidence>
<keyword evidence="2" id="KW-1185">Reference proteome</keyword>
<evidence type="ECO:0000313" key="2">
    <source>
        <dbReference type="Proteomes" id="UP001482620"/>
    </source>
</evidence>
<organism evidence="1 2">
    <name type="scientific">Ilyodon furcidens</name>
    <name type="common">goldbreast splitfin</name>
    <dbReference type="NCBI Taxonomy" id="33524"/>
    <lineage>
        <taxon>Eukaryota</taxon>
        <taxon>Metazoa</taxon>
        <taxon>Chordata</taxon>
        <taxon>Craniata</taxon>
        <taxon>Vertebrata</taxon>
        <taxon>Euteleostomi</taxon>
        <taxon>Actinopterygii</taxon>
        <taxon>Neopterygii</taxon>
        <taxon>Teleostei</taxon>
        <taxon>Neoteleostei</taxon>
        <taxon>Acanthomorphata</taxon>
        <taxon>Ovalentaria</taxon>
        <taxon>Atherinomorphae</taxon>
        <taxon>Cyprinodontiformes</taxon>
        <taxon>Goodeidae</taxon>
        <taxon>Ilyodon</taxon>
    </lineage>
</organism>